<evidence type="ECO:0000313" key="2">
    <source>
        <dbReference type="Proteomes" id="UP000267606"/>
    </source>
</evidence>
<dbReference type="EMBL" id="UZAJ01040485">
    <property type="protein sequence ID" value="VDP15063.1"/>
    <property type="molecule type" value="Genomic_DNA"/>
</dbReference>
<reference evidence="1 2" key="2">
    <citation type="submission" date="2018-11" db="EMBL/GenBank/DDBJ databases">
        <authorList>
            <consortium name="Pathogen Informatics"/>
        </authorList>
    </citation>
    <scope>NUCLEOTIDE SEQUENCE [LARGE SCALE GENOMIC DNA]</scope>
</reference>
<dbReference type="AlphaFoldDB" id="A0A183I2H8"/>
<name>A0A183I2H8_9BILA</name>
<sequence>MKKANLIEVAFYKAALTPVLKAINSMEKTNKAKAIQKFCDPTYAKCYNKIILTKNGNYKVIDLIELRCKESDKEPNKKLIPTTYGYCNKQDIKSNEVKICDFNQLVGYSKGLITIESILEISAAKVKKLKVSNYRILEEFNSNSKFRIPFSLIHRTKIDYFSTARDEDSPPTAVCRPSLANTAVSPPIDHSDMHEYADDICCLKSANIWRKPSGVLLSPKLQKTMYLLMKIFI</sequence>
<accession>A0A183I2H8</accession>
<organism evidence="3">
    <name type="scientific">Onchocerca flexuosa</name>
    <dbReference type="NCBI Taxonomy" id="387005"/>
    <lineage>
        <taxon>Eukaryota</taxon>
        <taxon>Metazoa</taxon>
        <taxon>Ecdysozoa</taxon>
        <taxon>Nematoda</taxon>
        <taxon>Chromadorea</taxon>
        <taxon>Rhabditida</taxon>
        <taxon>Spirurina</taxon>
        <taxon>Spiruromorpha</taxon>
        <taxon>Filarioidea</taxon>
        <taxon>Onchocercidae</taxon>
        <taxon>Onchocerca</taxon>
    </lineage>
</organism>
<protein>
    <submittedName>
        <fullName evidence="1 3">Uncharacterized protein</fullName>
    </submittedName>
</protein>
<evidence type="ECO:0000313" key="1">
    <source>
        <dbReference type="EMBL" id="VDP15063.1"/>
    </source>
</evidence>
<reference evidence="3" key="1">
    <citation type="submission" date="2016-06" db="UniProtKB">
        <authorList>
            <consortium name="WormBaseParasite"/>
        </authorList>
    </citation>
    <scope>IDENTIFICATION</scope>
</reference>
<evidence type="ECO:0000313" key="3">
    <source>
        <dbReference type="WBParaSite" id="OFLC_0001394101-mRNA-1"/>
    </source>
</evidence>
<dbReference type="Proteomes" id="UP000267606">
    <property type="component" value="Unassembled WGS sequence"/>
</dbReference>
<gene>
    <name evidence="1" type="ORF">OFLC_LOCUS13940</name>
</gene>
<dbReference type="WBParaSite" id="OFLC_0001394101-mRNA-1">
    <property type="protein sequence ID" value="OFLC_0001394101-mRNA-1"/>
    <property type="gene ID" value="OFLC_0001394101"/>
</dbReference>
<proteinExistence type="predicted"/>
<keyword evidence="2" id="KW-1185">Reference proteome</keyword>